<dbReference type="Gene3D" id="3.40.50.2300">
    <property type="match status" value="1"/>
</dbReference>
<dbReference type="InterPro" id="IPR028082">
    <property type="entry name" value="Peripla_BP_I"/>
</dbReference>
<sequence length="125" mass="13574">MGFSRGTIGSNWWIPFSKDVRAEAARHEDPTLMMANANDDVAQQVADMRTFIEQDMDAILISPKEPAGLTPVAVQAAETGMPVFVLDRNVETDRMTHFMGGDNLAIGRAAGSYAMDLLGARGMSR</sequence>
<dbReference type="EMBL" id="VWPJ01000006">
    <property type="protein sequence ID" value="KAA5606019.1"/>
    <property type="molecule type" value="Genomic_DNA"/>
</dbReference>
<comment type="caution">
    <text evidence="5">The sequence shown here is derived from an EMBL/GenBank/DDBJ whole genome shotgun (WGS) entry which is preliminary data.</text>
</comment>
<comment type="subcellular location">
    <subcellularLocation>
        <location evidence="1">Cell envelope</location>
    </subcellularLocation>
</comment>
<evidence type="ECO:0000256" key="2">
    <source>
        <dbReference type="ARBA" id="ARBA00007639"/>
    </source>
</evidence>
<dbReference type="GO" id="GO:0030246">
    <property type="term" value="F:carbohydrate binding"/>
    <property type="evidence" value="ECO:0007669"/>
    <property type="project" value="UniProtKB-ARBA"/>
</dbReference>
<evidence type="ECO:0000259" key="4">
    <source>
        <dbReference type="Pfam" id="PF13407"/>
    </source>
</evidence>
<dbReference type="OrthoDB" id="3837830at2"/>
<reference evidence="5 6" key="1">
    <citation type="submission" date="2019-09" db="EMBL/GenBank/DDBJ databases">
        <title>Genome sequence of Roseospira marina, one of the more divergent members of the non-sulfur purple photosynthetic bacterial family, the Rhodospirillaceae.</title>
        <authorList>
            <person name="Meyer T."/>
            <person name="Kyndt J."/>
        </authorList>
    </citation>
    <scope>NUCLEOTIDE SEQUENCE [LARGE SCALE GENOMIC DNA]</scope>
    <source>
        <strain evidence="5 6">DSM 15113</strain>
    </source>
</reference>
<dbReference type="PANTHER" id="PTHR46847">
    <property type="entry name" value="D-ALLOSE-BINDING PERIPLASMIC PROTEIN-RELATED"/>
    <property type="match status" value="1"/>
</dbReference>
<evidence type="ECO:0000313" key="6">
    <source>
        <dbReference type="Proteomes" id="UP000324065"/>
    </source>
</evidence>
<dbReference type="GO" id="GO:0030313">
    <property type="term" value="C:cell envelope"/>
    <property type="evidence" value="ECO:0007669"/>
    <property type="project" value="UniProtKB-SubCell"/>
</dbReference>
<evidence type="ECO:0000313" key="5">
    <source>
        <dbReference type="EMBL" id="KAA5606019.1"/>
    </source>
</evidence>
<organism evidence="5 6">
    <name type="scientific">Roseospira marina</name>
    <dbReference type="NCBI Taxonomy" id="140057"/>
    <lineage>
        <taxon>Bacteria</taxon>
        <taxon>Pseudomonadati</taxon>
        <taxon>Pseudomonadota</taxon>
        <taxon>Alphaproteobacteria</taxon>
        <taxon>Rhodospirillales</taxon>
        <taxon>Rhodospirillaceae</taxon>
        <taxon>Roseospira</taxon>
    </lineage>
</organism>
<proteinExistence type="inferred from homology"/>
<protein>
    <submittedName>
        <fullName evidence="5">Substrate-binding domain-containing protein</fullName>
    </submittedName>
</protein>
<evidence type="ECO:0000256" key="1">
    <source>
        <dbReference type="ARBA" id="ARBA00004196"/>
    </source>
</evidence>
<dbReference type="Pfam" id="PF13407">
    <property type="entry name" value="Peripla_BP_4"/>
    <property type="match status" value="1"/>
</dbReference>
<keyword evidence="6" id="KW-1185">Reference proteome</keyword>
<feature type="domain" description="Periplasmic binding protein" evidence="4">
    <location>
        <begin position="2"/>
        <end position="122"/>
    </location>
</feature>
<dbReference type="RefSeq" id="WP_150061950.1">
    <property type="nucleotide sequence ID" value="NZ_JACHII010000002.1"/>
</dbReference>
<name>A0A5M6IE25_9PROT</name>
<gene>
    <name evidence="5" type="ORF">F1188_08370</name>
</gene>
<evidence type="ECO:0000256" key="3">
    <source>
        <dbReference type="ARBA" id="ARBA00022729"/>
    </source>
</evidence>
<accession>A0A5M6IE25</accession>
<keyword evidence="3" id="KW-0732">Signal</keyword>
<dbReference type="SUPFAM" id="SSF53822">
    <property type="entry name" value="Periplasmic binding protein-like I"/>
    <property type="match status" value="1"/>
</dbReference>
<dbReference type="InterPro" id="IPR025997">
    <property type="entry name" value="SBP_2_dom"/>
</dbReference>
<dbReference type="PANTHER" id="PTHR46847:SF3">
    <property type="entry name" value="GALACTOFURANOSE-BINDING PROTEIN YTFQ"/>
    <property type="match status" value="1"/>
</dbReference>
<dbReference type="AlphaFoldDB" id="A0A5M6IE25"/>
<dbReference type="Proteomes" id="UP000324065">
    <property type="component" value="Unassembled WGS sequence"/>
</dbReference>
<comment type="similarity">
    <text evidence="2">Belongs to the bacterial solute-binding protein 2 family.</text>
</comment>